<evidence type="ECO:0000259" key="5">
    <source>
        <dbReference type="PROSITE" id="PS50089"/>
    </source>
</evidence>
<keyword evidence="3" id="KW-0862">Zinc</keyword>
<dbReference type="EMBL" id="HBFM01001317">
    <property type="protein sequence ID" value="CAD8764334.1"/>
    <property type="molecule type" value="Transcribed_RNA"/>
</dbReference>
<reference evidence="6" key="1">
    <citation type="submission" date="2021-01" db="EMBL/GenBank/DDBJ databases">
        <authorList>
            <person name="Corre E."/>
            <person name="Pelletier E."/>
            <person name="Niang G."/>
            <person name="Scheremetjew M."/>
            <person name="Finn R."/>
            <person name="Kale V."/>
            <person name="Holt S."/>
            <person name="Cochrane G."/>
            <person name="Meng A."/>
            <person name="Brown T."/>
            <person name="Cohen L."/>
        </authorList>
    </citation>
    <scope>NUCLEOTIDE SEQUENCE</scope>
    <source>
        <strain evidence="6">SAG 63-3</strain>
    </source>
</reference>
<accession>A0A7S0Y7D2</accession>
<evidence type="ECO:0000256" key="1">
    <source>
        <dbReference type="ARBA" id="ARBA00022723"/>
    </source>
</evidence>
<evidence type="ECO:0000256" key="3">
    <source>
        <dbReference type="ARBA" id="ARBA00022833"/>
    </source>
</evidence>
<sequence>MCLICFREFSEENPPIDLGCGHCVCDICYKSYTLASCPVCHKNIATSSSKLVVGPSTLEDPIVPNNPLATNPFFKDGNGAGANLLADALKKHLSDQYLVLSPHSKSVVPLEQTLPGARVLSPSNVDASTPPPSLLHRLGSFMMATSKGVAWGGIESTKLLTYAVVLPIVHHAFKSFRFVVHNFFRSLSFVGTQCVTAASRGIKYARSRRVYIQDLVEPPLTPTVADRVDERIIVRRLERAKVRLEYCHDCVVRLSNLADCELLLVGCRRLNLEMRDCINLTFRELHCGEPGDMIRINCPGFRQDIVCLRCACSQLQLPSQLNFSSSNLSGAAKVSKKKKDTKPVISATVASPLGMSSENALGGFREEETQGEIQGGKIEGEEGVEGGVEGGMKMQLDKSDRKIYEVSQSAHLLPISFTPPPPSIPPQQSLHAATPQPFHLPTLTVPVDVATVATTLNGFSSYTPGHQAAAIFLHSLELNKNDA</sequence>
<dbReference type="GO" id="GO:0008270">
    <property type="term" value="F:zinc ion binding"/>
    <property type="evidence" value="ECO:0007669"/>
    <property type="project" value="UniProtKB-KW"/>
</dbReference>
<dbReference type="Gene3D" id="3.30.40.10">
    <property type="entry name" value="Zinc/RING finger domain, C3HC4 (zinc finger)"/>
    <property type="match status" value="1"/>
</dbReference>
<gene>
    <name evidence="6" type="ORF">PPAR00522_LOCUS718</name>
</gene>
<dbReference type="InterPro" id="IPR001841">
    <property type="entry name" value="Znf_RING"/>
</dbReference>
<keyword evidence="1" id="KW-0479">Metal-binding</keyword>
<dbReference type="InterPro" id="IPR013083">
    <property type="entry name" value="Znf_RING/FYVE/PHD"/>
</dbReference>
<dbReference type="PROSITE" id="PS00518">
    <property type="entry name" value="ZF_RING_1"/>
    <property type="match status" value="1"/>
</dbReference>
<dbReference type="AlphaFoldDB" id="A0A7S0Y7D2"/>
<evidence type="ECO:0000256" key="2">
    <source>
        <dbReference type="ARBA" id="ARBA00022771"/>
    </source>
</evidence>
<evidence type="ECO:0000313" key="6">
    <source>
        <dbReference type="EMBL" id="CAD8764334.1"/>
    </source>
</evidence>
<dbReference type="SMART" id="SM00184">
    <property type="entry name" value="RING"/>
    <property type="match status" value="1"/>
</dbReference>
<organism evidence="6">
    <name type="scientific">Polytomella parva</name>
    <dbReference type="NCBI Taxonomy" id="51329"/>
    <lineage>
        <taxon>Eukaryota</taxon>
        <taxon>Viridiplantae</taxon>
        <taxon>Chlorophyta</taxon>
        <taxon>core chlorophytes</taxon>
        <taxon>Chlorophyceae</taxon>
        <taxon>CS clade</taxon>
        <taxon>Chlamydomonadales</taxon>
        <taxon>Chlamydomonadaceae</taxon>
        <taxon>Polytomella</taxon>
    </lineage>
</organism>
<name>A0A7S0Y7D2_9CHLO</name>
<dbReference type="Pfam" id="PF14447">
    <property type="entry name" value="Prok-RING_4"/>
    <property type="match status" value="1"/>
</dbReference>
<dbReference type="SUPFAM" id="SSF57850">
    <property type="entry name" value="RING/U-box"/>
    <property type="match status" value="1"/>
</dbReference>
<dbReference type="InterPro" id="IPR017907">
    <property type="entry name" value="Znf_RING_CS"/>
</dbReference>
<proteinExistence type="predicted"/>
<dbReference type="PROSITE" id="PS50089">
    <property type="entry name" value="ZF_RING_2"/>
    <property type="match status" value="1"/>
</dbReference>
<keyword evidence="2 4" id="KW-0863">Zinc-finger</keyword>
<feature type="domain" description="RING-type" evidence="5">
    <location>
        <begin position="2"/>
        <end position="41"/>
    </location>
</feature>
<protein>
    <recommendedName>
        <fullName evidence="5">RING-type domain-containing protein</fullName>
    </recommendedName>
</protein>
<evidence type="ECO:0000256" key="4">
    <source>
        <dbReference type="PROSITE-ProRule" id="PRU00175"/>
    </source>
</evidence>